<evidence type="ECO:0000313" key="1">
    <source>
        <dbReference type="EMBL" id="UXE59620.1"/>
    </source>
</evidence>
<proteinExistence type="predicted"/>
<dbReference type="EMBL" id="CP073041">
    <property type="protein sequence ID" value="UXE59620.1"/>
    <property type="molecule type" value="Genomic_DNA"/>
</dbReference>
<accession>A0A977PVK1</accession>
<name>A0A977PVK1_9CYAN</name>
<dbReference type="AlphaFoldDB" id="A0A977PVK1"/>
<gene>
    <name evidence="1" type="ORF">KA717_28215</name>
</gene>
<reference evidence="1" key="1">
    <citation type="submission" date="2021-04" db="EMBL/GenBank/DDBJ databases">
        <title>Genome sequence of Woronichinia naegeliana from Washington state freshwater lake bloom.</title>
        <authorList>
            <person name="Dreher T.W."/>
        </authorList>
    </citation>
    <scope>NUCLEOTIDE SEQUENCE</scope>
    <source>
        <strain evidence="1">WA131</strain>
    </source>
</reference>
<sequence>MSKANFSPKNNPSSIFNLAPELCCSFLSLNDLSIALEYETPEQRLIRHLFINFDLLTTCNLRNNLRVSFFLKYNYDYLKVLPLINALFEPLLHWSNCDYEKAEAGFDQFLAQYPCDVVVLFMRHMLDFCCGKTCKLQDKIQETDK</sequence>
<dbReference type="Proteomes" id="UP001065613">
    <property type="component" value="Chromosome"/>
</dbReference>
<protein>
    <submittedName>
        <fullName evidence="1">Uncharacterized protein</fullName>
    </submittedName>
</protein>
<dbReference type="KEGG" id="wna:KA717_28215"/>
<organism evidence="1">
    <name type="scientific">Woronichinia naegeliana WA131</name>
    <dbReference type="NCBI Taxonomy" id="2824559"/>
    <lineage>
        <taxon>Bacteria</taxon>
        <taxon>Bacillati</taxon>
        <taxon>Cyanobacteriota</taxon>
        <taxon>Cyanophyceae</taxon>
        <taxon>Synechococcales</taxon>
        <taxon>Coelosphaeriaceae</taxon>
        <taxon>Woronichinia</taxon>
    </lineage>
</organism>